<evidence type="ECO:0000313" key="10">
    <source>
        <dbReference type="EMBL" id="KAK8027037.1"/>
    </source>
</evidence>
<keyword evidence="11" id="KW-1185">Reference proteome</keyword>
<evidence type="ECO:0008006" key="12">
    <source>
        <dbReference type="Google" id="ProtNLM"/>
    </source>
</evidence>
<organism evidence="10 11">
    <name type="scientific">Apiospora marii</name>
    <dbReference type="NCBI Taxonomy" id="335849"/>
    <lineage>
        <taxon>Eukaryota</taxon>
        <taxon>Fungi</taxon>
        <taxon>Dikarya</taxon>
        <taxon>Ascomycota</taxon>
        <taxon>Pezizomycotina</taxon>
        <taxon>Sordariomycetes</taxon>
        <taxon>Xylariomycetidae</taxon>
        <taxon>Amphisphaeriales</taxon>
        <taxon>Apiosporaceae</taxon>
        <taxon>Apiospora</taxon>
    </lineage>
</organism>
<comment type="similarity">
    <text evidence="2">Belongs to the nucleoporin Nup85 family.</text>
</comment>
<evidence type="ECO:0000256" key="2">
    <source>
        <dbReference type="ARBA" id="ARBA00005573"/>
    </source>
</evidence>
<evidence type="ECO:0000256" key="8">
    <source>
        <dbReference type="ARBA" id="ARBA00023242"/>
    </source>
</evidence>
<feature type="compositionally biased region" description="Acidic residues" evidence="9">
    <location>
        <begin position="113"/>
        <end position="123"/>
    </location>
</feature>
<evidence type="ECO:0000256" key="1">
    <source>
        <dbReference type="ARBA" id="ARBA00004567"/>
    </source>
</evidence>
<evidence type="ECO:0000256" key="9">
    <source>
        <dbReference type="SAM" id="MobiDB-lite"/>
    </source>
</evidence>
<evidence type="ECO:0000313" key="11">
    <source>
        <dbReference type="Proteomes" id="UP001396898"/>
    </source>
</evidence>
<comment type="caution">
    <text evidence="10">The sequence shown here is derived from an EMBL/GenBank/DDBJ whole genome shotgun (WGS) entry which is preliminary data.</text>
</comment>
<gene>
    <name evidence="10" type="ORF">PG991_004093</name>
</gene>
<reference evidence="10 11" key="1">
    <citation type="submission" date="2023-01" db="EMBL/GenBank/DDBJ databases">
        <title>Analysis of 21 Apiospora genomes using comparative genomics revels a genus with tremendous synthesis potential of carbohydrate active enzymes and secondary metabolites.</title>
        <authorList>
            <person name="Sorensen T."/>
        </authorList>
    </citation>
    <scope>NUCLEOTIDE SEQUENCE [LARGE SCALE GENOMIC DNA]</scope>
    <source>
        <strain evidence="10 11">CBS 20057</strain>
    </source>
</reference>
<dbReference type="PANTHER" id="PTHR13373">
    <property type="entry name" value="FROUNT PROTEIN-RELATED"/>
    <property type="match status" value="1"/>
</dbReference>
<feature type="region of interest" description="Disordered" evidence="9">
    <location>
        <begin position="1"/>
        <end position="195"/>
    </location>
</feature>
<keyword evidence="4" id="KW-0509">mRNA transport</keyword>
<name>A0ABR1S5C5_9PEZI</name>
<keyword evidence="3" id="KW-0813">Transport</keyword>
<evidence type="ECO:0000256" key="3">
    <source>
        <dbReference type="ARBA" id="ARBA00022448"/>
    </source>
</evidence>
<proteinExistence type="inferred from homology"/>
<evidence type="ECO:0000256" key="6">
    <source>
        <dbReference type="ARBA" id="ARBA00023010"/>
    </source>
</evidence>
<keyword evidence="8" id="KW-0539">Nucleus</keyword>
<sequence length="1111" mass="121309">MSYRLPEFSSPATPERKQAHNNGEHPSTTPAGQPPPSSAPSYTPMGDPSPSYLTSSIGTMAGKIKAPNFGRPNLGGASKTRRTPNPPLGSSLRGSTTTRQPSGLGKHSYSVLDDLEDSDDDVDNAAPATQSGTFGMHFDSDDDEDDDDDDEGDDRDDDIMGAQEDEEFDDEEDADGESDDVDAMVEDEGEADYDIEDDLVREMEATDYSGNFLGGGDTMDLLMGTPAANQRMQKEAGDIFRASSMRSLFGRRRDSKYSAVAKDLFTQLGHARISEPHSLILQTEEIIARLYDEGVGAEDDTDKLDMTLAGAADCLVRDVWEPHAKLLPKSNEEHGATIGPGPNASAFEKASWIAAMVFRIHHAPPEEDAFGNFKPMTLPQTLFEWQEEYHNPSDGQVDSILAHRPSPASHGLFWQAIYMSLIRGDVKAAVKLLRNAGWNQVRKGSRGDPAYTGQPLRNIEKVIEDACHILELCPAVADSNWDIQESNWTLFRLKATAAKENLVQFAEGKDQPPPPSSRFGGSEFGGSDFGDSGVGHGAMARLARKAQSRLPWDVYESLQSLYSILVGDVEAITAGAQDWCEATIGLMGWWDDGHHKGRLGLSRTQSIMGEPPSLKDDALDRLARCFHAAMESDFHFNGLDSVEVCISSVFEGNIDGVVGFLSSWSLPISSSVAEVASLGRWLPAPEPQNLISMDNFDADDLEVLGMNQSMASGNQDGVKDSTLVSYARGLNDIKQLTGSVKKRGGVVTRVTRDGWEMAVQIVGRMDSPERSEDLVNDLLHDILEKIEPDSHKTVDKIWALLNDLGMINFAEDTAEKYGDVLKKDTFRFGEMLWYYALAHRPGKIRDVLNGLMSISLAESTTYPPDSELDARLKSLLHERTTILEQFAKQDLEAAELLGKMLSGYATLRKFYELRDGNGKSTSVSLARRQQAATALTFVVASADDNIRGGLYDDTRDAVVSEDFILALLGEASIFVNQNPTVITLEQIDTLLKAVEDIETVGSRVYEAADAFFQIVLSSGQGKGSTPGDLMKMSNSSLGGSFVMTGSSMVASQLHKSIRNSGVLKGPIKRSWDWRTEVLAGSSASDILKRIRLGLTKDLANLWLEQADSIIL</sequence>
<evidence type="ECO:0000256" key="5">
    <source>
        <dbReference type="ARBA" id="ARBA00022927"/>
    </source>
</evidence>
<dbReference type="EMBL" id="JAQQWI010000007">
    <property type="protein sequence ID" value="KAK8027037.1"/>
    <property type="molecule type" value="Genomic_DNA"/>
</dbReference>
<dbReference type="Proteomes" id="UP001396898">
    <property type="component" value="Unassembled WGS sequence"/>
</dbReference>
<comment type="subcellular location">
    <subcellularLocation>
        <location evidence="1">Nucleus</location>
        <location evidence="1">Nuclear pore complex</location>
    </subcellularLocation>
</comment>
<dbReference type="PANTHER" id="PTHR13373:SF21">
    <property type="entry name" value="NUCLEAR PORE COMPLEX PROTEIN NUP85"/>
    <property type="match status" value="1"/>
</dbReference>
<dbReference type="InterPro" id="IPR011502">
    <property type="entry name" value="Nucleoporin_Nup85"/>
</dbReference>
<protein>
    <recommendedName>
        <fullName evidence="12">Nuclear pore complex protein Nup85</fullName>
    </recommendedName>
</protein>
<accession>A0ABR1S5C5</accession>
<keyword evidence="5" id="KW-0653">Protein transport</keyword>
<feature type="compositionally biased region" description="Polar residues" evidence="9">
    <location>
        <begin position="92"/>
        <end position="101"/>
    </location>
</feature>
<evidence type="ECO:0000256" key="4">
    <source>
        <dbReference type="ARBA" id="ARBA00022816"/>
    </source>
</evidence>
<evidence type="ECO:0000256" key="7">
    <source>
        <dbReference type="ARBA" id="ARBA00023132"/>
    </source>
</evidence>
<keyword evidence="6" id="KW-0811">Translocation</keyword>
<keyword evidence="7" id="KW-0906">Nuclear pore complex</keyword>
<feature type="compositionally biased region" description="Acidic residues" evidence="9">
    <location>
        <begin position="140"/>
        <end position="195"/>
    </location>
</feature>